<dbReference type="InterPro" id="IPR011141">
    <property type="entry name" value="Polyketide_synthase_type-III"/>
</dbReference>
<evidence type="ECO:0000313" key="8">
    <source>
        <dbReference type="Proteomes" id="UP000596660"/>
    </source>
</evidence>
<dbReference type="EnsemblPlants" id="AUR62002383-RA">
    <property type="protein sequence ID" value="AUR62002383-RA:cds"/>
    <property type="gene ID" value="AUR62002383"/>
</dbReference>
<accession>A0A803KTM5</accession>
<organism evidence="7 8">
    <name type="scientific">Chenopodium quinoa</name>
    <name type="common">Quinoa</name>
    <dbReference type="NCBI Taxonomy" id="63459"/>
    <lineage>
        <taxon>Eukaryota</taxon>
        <taxon>Viridiplantae</taxon>
        <taxon>Streptophyta</taxon>
        <taxon>Embryophyta</taxon>
        <taxon>Tracheophyta</taxon>
        <taxon>Spermatophyta</taxon>
        <taxon>Magnoliopsida</taxon>
        <taxon>eudicotyledons</taxon>
        <taxon>Gunneridae</taxon>
        <taxon>Pentapetalae</taxon>
        <taxon>Caryophyllales</taxon>
        <taxon>Chenopodiaceae</taxon>
        <taxon>Chenopodioideae</taxon>
        <taxon>Atripliceae</taxon>
        <taxon>Chenopodium</taxon>
    </lineage>
</organism>
<evidence type="ECO:0000256" key="1">
    <source>
        <dbReference type="ARBA" id="ARBA00005531"/>
    </source>
</evidence>
<evidence type="ECO:0008006" key="9">
    <source>
        <dbReference type="Google" id="ProtNLM"/>
    </source>
</evidence>
<feature type="domain" description="Chalcone/stilbene synthase N-terminal" evidence="5">
    <location>
        <begin position="101"/>
        <end position="161"/>
    </location>
</feature>
<dbReference type="PANTHER" id="PTHR11877:SF14">
    <property type="entry name" value="CHALCONE SYNTHASE"/>
    <property type="match status" value="1"/>
</dbReference>
<keyword evidence="3 4" id="KW-0012">Acyltransferase</keyword>
<dbReference type="SUPFAM" id="SSF53901">
    <property type="entry name" value="Thiolase-like"/>
    <property type="match status" value="2"/>
</dbReference>
<reference evidence="7" key="1">
    <citation type="journal article" date="2017" name="Nature">
        <title>The genome of Chenopodium quinoa.</title>
        <authorList>
            <person name="Jarvis D.E."/>
            <person name="Ho Y.S."/>
            <person name="Lightfoot D.J."/>
            <person name="Schmoeckel S.M."/>
            <person name="Li B."/>
            <person name="Borm T.J.A."/>
            <person name="Ohyanagi H."/>
            <person name="Mineta K."/>
            <person name="Michell C.T."/>
            <person name="Saber N."/>
            <person name="Kharbatia N.M."/>
            <person name="Rupper R.R."/>
            <person name="Sharp A.R."/>
            <person name="Dally N."/>
            <person name="Boughton B.A."/>
            <person name="Woo Y.H."/>
            <person name="Gao G."/>
            <person name="Schijlen E.G.W.M."/>
            <person name="Guo X."/>
            <person name="Momin A.A."/>
            <person name="Negrao S."/>
            <person name="Al-Babili S."/>
            <person name="Gehring C."/>
            <person name="Roessner U."/>
            <person name="Jung C."/>
            <person name="Murphy K."/>
            <person name="Arold S.T."/>
            <person name="Gojobori T."/>
            <person name="van der Linden C.G."/>
            <person name="van Loo E.N."/>
            <person name="Jellen E.N."/>
            <person name="Maughan P.J."/>
            <person name="Tester M."/>
        </authorList>
    </citation>
    <scope>NUCLEOTIDE SEQUENCE [LARGE SCALE GENOMIC DNA]</scope>
    <source>
        <strain evidence="7">cv. PI 614886</strain>
    </source>
</reference>
<dbReference type="Pfam" id="PF02797">
    <property type="entry name" value="Chal_sti_synt_C"/>
    <property type="match status" value="1"/>
</dbReference>
<evidence type="ECO:0000259" key="5">
    <source>
        <dbReference type="Pfam" id="PF00195"/>
    </source>
</evidence>
<dbReference type="InterPro" id="IPR012328">
    <property type="entry name" value="Chalcone/stilbene_synt_C"/>
</dbReference>
<evidence type="ECO:0000256" key="3">
    <source>
        <dbReference type="ARBA" id="ARBA00023315"/>
    </source>
</evidence>
<dbReference type="AlphaFoldDB" id="A0A803KTM5"/>
<evidence type="ECO:0000313" key="7">
    <source>
        <dbReference type="EnsemblPlants" id="AUR62002383-RA:cds"/>
    </source>
</evidence>
<sequence>MCGATFAPVVCISCIKSNNKDALTDVDVIHQMLGCLQNDALKLMDDMDKIIDKNLADLTTISILKRTEANSYPPVMVTRVHIAQDEVSMRKYNDAKTTIRERVYIKRYMLSQQGCHAGGTSLRLAKDLAESNPGARVLVVCSENTVMSFCGPSETDMDSTVLKPSLEMGQGLVDNIAGLRRGTCQEAGLTIHNLPNISELISNNIEKALITAFDPIGINDWNSIFWISHPGGPGVLGQVQSKLGLKDNKLSTAWHVLGEFGNMFSATVIFVMDEMRN</sequence>
<dbReference type="GO" id="GO:0016747">
    <property type="term" value="F:acyltransferase activity, transferring groups other than amino-acyl groups"/>
    <property type="evidence" value="ECO:0007669"/>
    <property type="project" value="InterPro"/>
</dbReference>
<dbReference type="Proteomes" id="UP000596660">
    <property type="component" value="Unplaced"/>
</dbReference>
<evidence type="ECO:0000256" key="4">
    <source>
        <dbReference type="RuleBase" id="RU003633"/>
    </source>
</evidence>
<dbReference type="Gramene" id="AUR62002383-RA">
    <property type="protein sequence ID" value="AUR62002383-RA:cds"/>
    <property type="gene ID" value="AUR62002383"/>
</dbReference>
<comment type="similarity">
    <text evidence="1 4">Belongs to the thiolase-like superfamily. Chalcone/stilbene synthases family.</text>
</comment>
<protein>
    <recommendedName>
        <fullName evidence="9">Chalcone synthase</fullName>
    </recommendedName>
</protein>
<reference evidence="7" key="2">
    <citation type="submission" date="2021-03" db="UniProtKB">
        <authorList>
            <consortium name="EnsemblPlants"/>
        </authorList>
    </citation>
    <scope>IDENTIFICATION</scope>
</reference>
<dbReference type="GO" id="GO:0030639">
    <property type="term" value="P:polyketide biosynthetic process"/>
    <property type="evidence" value="ECO:0007669"/>
    <property type="project" value="TreeGrafter"/>
</dbReference>
<name>A0A803KTM5_CHEQI</name>
<dbReference type="InterPro" id="IPR001099">
    <property type="entry name" value="Chalcone/stilbene_synt_N"/>
</dbReference>
<dbReference type="PANTHER" id="PTHR11877">
    <property type="entry name" value="HYDROXYMETHYLGLUTARYL-COA SYNTHASE"/>
    <property type="match status" value="1"/>
</dbReference>
<keyword evidence="2 4" id="KW-0808">Transferase</keyword>
<evidence type="ECO:0000259" key="6">
    <source>
        <dbReference type="Pfam" id="PF02797"/>
    </source>
</evidence>
<dbReference type="Pfam" id="PF00195">
    <property type="entry name" value="Chal_sti_synt_N"/>
    <property type="match status" value="1"/>
</dbReference>
<dbReference type="InterPro" id="IPR016039">
    <property type="entry name" value="Thiolase-like"/>
</dbReference>
<keyword evidence="8" id="KW-1185">Reference proteome</keyword>
<dbReference type="Gene3D" id="3.40.47.10">
    <property type="match status" value="2"/>
</dbReference>
<feature type="domain" description="Chalcone/stilbene synthase C-terminal" evidence="6">
    <location>
        <begin position="170"/>
        <end position="277"/>
    </location>
</feature>
<proteinExistence type="inferred from homology"/>
<evidence type="ECO:0000256" key="2">
    <source>
        <dbReference type="ARBA" id="ARBA00022679"/>
    </source>
</evidence>